<dbReference type="InterPro" id="IPR050393">
    <property type="entry name" value="MFP_Efflux_Pump"/>
</dbReference>
<evidence type="ECO:0000313" key="5">
    <source>
        <dbReference type="Proteomes" id="UP000612361"/>
    </source>
</evidence>
<dbReference type="Gene3D" id="2.40.30.170">
    <property type="match status" value="1"/>
</dbReference>
<feature type="domain" description="p-hydroxybenzoic acid efflux pump subunit AaeA-like beta-barrel" evidence="3">
    <location>
        <begin position="248"/>
        <end position="339"/>
    </location>
</feature>
<keyword evidence="1" id="KW-1133">Transmembrane helix</keyword>
<feature type="domain" description="Multidrug resistance protein MdtA-like barrel-sandwich hybrid" evidence="2">
    <location>
        <begin position="50"/>
        <end position="239"/>
    </location>
</feature>
<accession>A0A923HZT9</accession>
<evidence type="ECO:0000259" key="2">
    <source>
        <dbReference type="Pfam" id="PF25917"/>
    </source>
</evidence>
<dbReference type="Gene3D" id="2.40.50.100">
    <property type="match status" value="1"/>
</dbReference>
<dbReference type="PANTHER" id="PTHR30367:SF1">
    <property type="entry name" value="MULTIDRUG RESISTANCE PROTEIN MDTN"/>
    <property type="match status" value="1"/>
</dbReference>
<dbReference type="AlphaFoldDB" id="A0A923HZT9"/>
<dbReference type="InterPro" id="IPR058625">
    <property type="entry name" value="MdtA-like_BSH"/>
</dbReference>
<reference evidence="4" key="1">
    <citation type="submission" date="2020-08" db="EMBL/GenBank/DDBJ databases">
        <title>Novel species isolated from subtropical streams in China.</title>
        <authorList>
            <person name="Lu H."/>
        </authorList>
    </citation>
    <scope>NUCLEOTIDE SEQUENCE</scope>
    <source>
        <strain evidence="4">CY7W</strain>
    </source>
</reference>
<dbReference type="SUPFAM" id="SSF111369">
    <property type="entry name" value="HlyD-like secretion proteins"/>
    <property type="match status" value="2"/>
</dbReference>
<evidence type="ECO:0000259" key="3">
    <source>
        <dbReference type="Pfam" id="PF25963"/>
    </source>
</evidence>
<keyword evidence="5" id="KW-1185">Reference proteome</keyword>
<sequence length="348" mass="37609">MNLPTQQKALIGKLISLGIILGAIIFAAYIWRHQAQFPASEEASIDAEVTHVAAAVGGRIVKIAVRENQLVKAGDILFQLDPVPFQLAVEQARADLALAEATLATKQRALAVQQSNANIASKQIKRSSTNLNLASSTVERLRPLAAKGFVPQQQLDQAIAMERDAEISMQQAREQEAAARQAIDTVDSSLAAVSARQAALNMALRALEDSTVKAVTAGRVVGLAVAPGETLAPFQSLFTLVNTEEWFAMANFKESELSHIKAGDCVTVYSMIDKKIPIKGQVESIGWGVKDTAHIALPRSVPYVERSLNWVKVAQRFPVRIHLHHPPEHLARMGASALVELNRGAACQ</sequence>
<dbReference type="Pfam" id="PF25917">
    <property type="entry name" value="BSH_RND"/>
    <property type="match status" value="1"/>
</dbReference>
<keyword evidence="1" id="KW-0472">Membrane</keyword>
<proteinExistence type="predicted"/>
<dbReference type="NCBIfam" id="NF007785">
    <property type="entry name" value="PRK10476.1"/>
    <property type="match status" value="1"/>
</dbReference>
<dbReference type="Gene3D" id="1.10.287.470">
    <property type="entry name" value="Helix hairpin bin"/>
    <property type="match status" value="1"/>
</dbReference>
<protein>
    <submittedName>
        <fullName evidence="4">Multidrug transporter subunit MdtN</fullName>
    </submittedName>
</protein>
<dbReference type="InterPro" id="IPR058634">
    <property type="entry name" value="AaeA-lik-b-barrel"/>
</dbReference>
<organism evidence="4 5">
    <name type="scientific">Undibacterium rugosum</name>
    <dbReference type="NCBI Taxonomy" id="2762291"/>
    <lineage>
        <taxon>Bacteria</taxon>
        <taxon>Pseudomonadati</taxon>
        <taxon>Pseudomonadota</taxon>
        <taxon>Betaproteobacteria</taxon>
        <taxon>Burkholderiales</taxon>
        <taxon>Oxalobacteraceae</taxon>
        <taxon>Undibacterium</taxon>
    </lineage>
</organism>
<evidence type="ECO:0000256" key="1">
    <source>
        <dbReference type="SAM" id="Phobius"/>
    </source>
</evidence>
<dbReference type="EMBL" id="JACOGG010000001">
    <property type="protein sequence ID" value="MBC3933867.1"/>
    <property type="molecule type" value="Genomic_DNA"/>
</dbReference>
<keyword evidence="1" id="KW-0812">Transmembrane</keyword>
<evidence type="ECO:0000313" key="4">
    <source>
        <dbReference type="EMBL" id="MBC3933867.1"/>
    </source>
</evidence>
<feature type="transmembrane region" description="Helical" evidence="1">
    <location>
        <begin position="12"/>
        <end position="31"/>
    </location>
</feature>
<dbReference type="PANTHER" id="PTHR30367">
    <property type="entry name" value="P-HYDROXYBENZOIC ACID EFFLUX PUMP SUBUNIT AAEA-RELATED"/>
    <property type="match status" value="1"/>
</dbReference>
<dbReference type="Pfam" id="PF25963">
    <property type="entry name" value="Beta-barrel_AAEA"/>
    <property type="match status" value="1"/>
</dbReference>
<dbReference type="RefSeq" id="WP_186879508.1">
    <property type="nucleotide sequence ID" value="NZ_JACOGG010000001.1"/>
</dbReference>
<gene>
    <name evidence="4" type="primary">mdtN</name>
    <name evidence="4" type="ORF">H8K47_00710</name>
</gene>
<dbReference type="Proteomes" id="UP000612361">
    <property type="component" value="Unassembled WGS sequence"/>
</dbReference>
<comment type="caution">
    <text evidence="4">The sequence shown here is derived from an EMBL/GenBank/DDBJ whole genome shotgun (WGS) entry which is preliminary data.</text>
</comment>
<name>A0A923HZT9_9BURK</name>